<keyword evidence="2 6" id="KW-0645">Protease</keyword>
<gene>
    <name evidence="9" type="ORF">A2Z11_01535</name>
</gene>
<dbReference type="GO" id="GO:0006508">
    <property type="term" value="P:proteolysis"/>
    <property type="evidence" value="ECO:0007669"/>
    <property type="project" value="UniProtKB-KW"/>
</dbReference>
<dbReference type="InterPro" id="IPR023828">
    <property type="entry name" value="Peptidase_S8_Ser-AS"/>
</dbReference>
<evidence type="ECO:0000256" key="4">
    <source>
        <dbReference type="ARBA" id="ARBA00022825"/>
    </source>
</evidence>
<evidence type="ECO:0000256" key="2">
    <source>
        <dbReference type="ARBA" id="ARBA00022670"/>
    </source>
</evidence>
<dbReference type="PROSITE" id="PS00138">
    <property type="entry name" value="SUBTILASE_SER"/>
    <property type="match status" value="1"/>
</dbReference>
<evidence type="ECO:0000313" key="9">
    <source>
        <dbReference type="EMBL" id="OGY26843.1"/>
    </source>
</evidence>
<dbReference type="PANTHER" id="PTHR43806:SF11">
    <property type="entry name" value="CEREVISIN-RELATED"/>
    <property type="match status" value="1"/>
</dbReference>
<accession>A0A1G1WGK8</accession>
<dbReference type="InterPro" id="IPR036852">
    <property type="entry name" value="Peptidase_S8/S53_dom_sf"/>
</dbReference>
<protein>
    <recommendedName>
        <fullName evidence="8">Peptidase S8/S53 domain-containing protein</fullName>
    </recommendedName>
</protein>
<feature type="chain" id="PRO_5009581226" description="Peptidase S8/S53 domain-containing protein" evidence="7">
    <location>
        <begin position="31"/>
        <end position="386"/>
    </location>
</feature>
<dbReference type="PANTHER" id="PTHR43806">
    <property type="entry name" value="PEPTIDASE S8"/>
    <property type="match status" value="1"/>
</dbReference>
<dbReference type="PRINTS" id="PR00723">
    <property type="entry name" value="SUBTILISIN"/>
</dbReference>
<feature type="active site" description="Charge relay system" evidence="5 6">
    <location>
        <position position="328"/>
    </location>
</feature>
<dbReference type="EMBL" id="MHCS01000009">
    <property type="protein sequence ID" value="OGY26843.1"/>
    <property type="molecule type" value="Genomic_DNA"/>
</dbReference>
<sequence>MSIVFSKMKLPLVLLLLLALVAISVNTAVAGTKTNSNNNKVRVVAITGQETSQALSKGCKPVRKVKTLTALICSENIATSLGLKEDIRVFALDTDANTQIKADSVHSSRNTGSGTKVAVIDTGYNYKHPELASSYLGGIDLVNNDSDPLDDNGHGSHVSGLITADGVASKAKGVAPDVEVLAVKVLNQNGGGYFSDVVAGIYWVINGPDGVYGTSDDPNVDAINLSLGTSSPYVYKSFCDGVLPDLTNAIKYARDKGVLVAAAAGNRGSAGVSIPGCISYSTTVGAVNKWDKIASFSGRGKAVDITTPGVSLYSAWLGTDYKSASGTSMAAPIVSGVTALIKVTKPGYSVYQIEEALFNTAKDLGKSGKDNAYGWGRVEAFAAVNN</sequence>
<reference evidence="9 10" key="1">
    <citation type="journal article" date="2016" name="Nat. Commun.">
        <title>Thousands of microbial genomes shed light on interconnected biogeochemical processes in an aquifer system.</title>
        <authorList>
            <person name="Anantharaman K."/>
            <person name="Brown C.T."/>
            <person name="Hug L.A."/>
            <person name="Sharon I."/>
            <person name="Castelle C.J."/>
            <person name="Probst A.J."/>
            <person name="Thomas B.C."/>
            <person name="Singh A."/>
            <person name="Wilkins M.J."/>
            <person name="Karaoz U."/>
            <person name="Brodie E.L."/>
            <person name="Williams K.H."/>
            <person name="Hubbard S.S."/>
            <person name="Banfield J.F."/>
        </authorList>
    </citation>
    <scope>NUCLEOTIDE SEQUENCE [LARGE SCALE GENOMIC DNA]</scope>
</reference>
<dbReference type="Pfam" id="PF00082">
    <property type="entry name" value="Peptidase_S8"/>
    <property type="match status" value="1"/>
</dbReference>
<comment type="caution">
    <text evidence="9">The sequence shown here is derived from an EMBL/GenBank/DDBJ whole genome shotgun (WGS) entry which is preliminary data.</text>
</comment>
<evidence type="ECO:0000256" key="1">
    <source>
        <dbReference type="ARBA" id="ARBA00011073"/>
    </source>
</evidence>
<feature type="domain" description="Peptidase S8/S53" evidence="8">
    <location>
        <begin position="112"/>
        <end position="376"/>
    </location>
</feature>
<dbReference type="Gene3D" id="3.40.50.200">
    <property type="entry name" value="Peptidase S8/S53 domain"/>
    <property type="match status" value="1"/>
</dbReference>
<name>A0A1G1WGK8_9BACT</name>
<dbReference type="InterPro" id="IPR000209">
    <property type="entry name" value="Peptidase_S8/S53_dom"/>
</dbReference>
<feature type="active site" description="Charge relay system" evidence="5 6">
    <location>
        <position position="154"/>
    </location>
</feature>
<dbReference type="InterPro" id="IPR050131">
    <property type="entry name" value="Peptidase_S8_subtilisin-like"/>
</dbReference>
<dbReference type="Proteomes" id="UP000176389">
    <property type="component" value="Unassembled WGS sequence"/>
</dbReference>
<evidence type="ECO:0000313" key="10">
    <source>
        <dbReference type="Proteomes" id="UP000176389"/>
    </source>
</evidence>
<dbReference type="InterPro" id="IPR022398">
    <property type="entry name" value="Peptidase_S8_His-AS"/>
</dbReference>
<keyword evidence="3 6" id="KW-0378">Hydrolase</keyword>
<dbReference type="GO" id="GO:0004252">
    <property type="term" value="F:serine-type endopeptidase activity"/>
    <property type="evidence" value="ECO:0007669"/>
    <property type="project" value="UniProtKB-UniRule"/>
</dbReference>
<evidence type="ECO:0000256" key="5">
    <source>
        <dbReference type="PIRSR" id="PIRSR615500-1"/>
    </source>
</evidence>
<dbReference type="PROSITE" id="PS51892">
    <property type="entry name" value="SUBTILASE"/>
    <property type="match status" value="1"/>
</dbReference>
<keyword evidence="7" id="KW-0732">Signal</keyword>
<evidence type="ECO:0000256" key="6">
    <source>
        <dbReference type="PROSITE-ProRule" id="PRU01240"/>
    </source>
</evidence>
<evidence type="ECO:0000259" key="8">
    <source>
        <dbReference type="Pfam" id="PF00082"/>
    </source>
</evidence>
<evidence type="ECO:0000256" key="3">
    <source>
        <dbReference type="ARBA" id="ARBA00022801"/>
    </source>
</evidence>
<dbReference type="PROSITE" id="PS00137">
    <property type="entry name" value="SUBTILASE_HIS"/>
    <property type="match status" value="1"/>
</dbReference>
<comment type="similarity">
    <text evidence="1 6">Belongs to the peptidase S8 family.</text>
</comment>
<keyword evidence="4 6" id="KW-0720">Serine protease</keyword>
<evidence type="ECO:0000256" key="7">
    <source>
        <dbReference type="SAM" id="SignalP"/>
    </source>
</evidence>
<organism evidence="9 10">
    <name type="scientific">Candidatus Woykebacteria bacterium RBG_16_43_9</name>
    <dbReference type="NCBI Taxonomy" id="1802596"/>
    <lineage>
        <taxon>Bacteria</taxon>
        <taxon>Candidatus Woykeibacteriota</taxon>
    </lineage>
</organism>
<feature type="signal peptide" evidence="7">
    <location>
        <begin position="1"/>
        <end position="30"/>
    </location>
</feature>
<dbReference type="InterPro" id="IPR015500">
    <property type="entry name" value="Peptidase_S8_subtilisin-rel"/>
</dbReference>
<dbReference type="SUPFAM" id="SSF52743">
    <property type="entry name" value="Subtilisin-like"/>
    <property type="match status" value="1"/>
</dbReference>
<proteinExistence type="inferred from homology"/>
<dbReference type="STRING" id="1802596.A2Z11_01535"/>
<dbReference type="AlphaFoldDB" id="A0A1G1WGK8"/>
<feature type="active site" description="Charge relay system" evidence="5 6">
    <location>
        <position position="121"/>
    </location>
</feature>